<proteinExistence type="predicted"/>
<sequence>MKGGTSLTTPMPGAAKNSSNMVATVLNRKKGSRKGVADSMCVTTSDGEVVTVDLASGLKSVPEQYRKEVAEQLEALRSLATVALNNVTKRK</sequence>
<gene>
    <name evidence="2" type="ORF">COCSUDRAFT_53917</name>
</gene>
<feature type="region of interest" description="Disordered" evidence="1">
    <location>
        <begin position="1"/>
        <end position="20"/>
    </location>
</feature>
<evidence type="ECO:0000313" key="2">
    <source>
        <dbReference type="EMBL" id="EIE21982.1"/>
    </source>
</evidence>
<dbReference type="OrthoDB" id="2392550at2759"/>
<keyword evidence="3" id="KW-1185">Reference proteome</keyword>
<name>I0YUB3_COCSC</name>
<protein>
    <submittedName>
        <fullName evidence="2">Uncharacterized protein</fullName>
    </submittedName>
</protein>
<evidence type="ECO:0000256" key="1">
    <source>
        <dbReference type="SAM" id="MobiDB-lite"/>
    </source>
</evidence>
<dbReference type="AlphaFoldDB" id="I0YUB3"/>
<dbReference type="GeneID" id="17039967"/>
<dbReference type="Proteomes" id="UP000007264">
    <property type="component" value="Unassembled WGS sequence"/>
</dbReference>
<comment type="caution">
    <text evidence="2">The sequence shown here is derived from an EMBL/GenBank/DDBJ whole genome shotgun (WGS) entry which is preliminary data.</text>
</comment>
<evidence type="ECO:0000313" key="3">
    <source>
        <dbReference type="Proteomes" id="UP000007264"/>
    </source>
</evidence>
<dbReference type="RefSeq" id="XP_005646526.1">
    <property type="nucleotide sequence ID" value="XM_005646469.1"/>
</dbReference>
<dbReference type="KEGG" id="csl:COCSUDRAFT_53917"/>
<dbReference type="EMBL" id="AGSI01000011">
    <property type="protein sequence ID" value="EIE21982.1"/>
    <property type="molecule type" value="Genomic_DNA"/>
</dbReference>
<organism evidence="2 3">
    <name type="scientific">Coccomyxa subellipsoidea (strain C-169)</name>
    <name type="common">Green microalga</name>
    <dbReference type="NCBI Taxonomy" id="574566"/>
    <lineage>
        <taxon>Eukaryota</taxon>
        <taxon>Viridiplantae</taxon>
        <taxon>Chlorophyta</taxon>
        <taxon>core chlorophytes</taxon>
        <taxon>Trebouxiophyceae</taxon>
        <taxon>Trebouxiophyceae incertae sedis</taxon>
        <taxon>Coccomyxaceae</taxon>
        <taxon>Coccomyxa</taxon>
        <taxon>Coccomyxa subellipsoidea</taxon>
    </lineage>
</organism>
<reference evidence="2 3" key="1">
    <citation type="journal article" date="2012" name="Genome Biol.">
        <title>The genome of the polar eukaryotic microalga coccomyxa subellipsoidea reveals traits of cold adaptation.</title>
        <authorList>
            <person name="Blanc G."/>
            <person name="Agarkova I."/>
            <person name="Grimwood J."/>
            <person name="Kuo A."/>
            <person name="Brueggeman A."/>
            <person name="Dunigan D."/>
            <person name="Gurnon J."/>
            <person name="Ladunga I."/>
            <person name="Lindquist E."/>
            <person name="Lucas S."/>
            <person name="Pangilinan J."/>
            <person name="Proschold T."/>
            <person name="Salamov A."/>
            <person name="Schmutz J."/>
            <person name="Weeks D."/>
            <person name="Yamada T."/>
            <person name="Claverie J.M."/>
            <person name="Grigoriev I."/>
            <person name="Van Etten J."/>
            <person name="Lomsadze A."/>
            <person name="Borodovsky M."/>
        </authorList>
    </citation>
    <scope>NUCLEOTIDE SEQUENCE [LARGE SCALE GENOMIC DNA]</scope>
    <source>
        <strain evidence="2 3">C-169</strain>
    </source>
</reference>
<accession>I0YUB3</accession>